<evidence type="ECO:0000256" key="1">
    <source>
        <dbReference type="ARBA" id="ARBA00004496"/>
    </source>
</evidence>
<dbReference type="GO" id="GO:0004637">
    <property type="term" value="F:phosphoribosylamine-glycine ligase activity"/>
    <property type="evidence" value="ECO:0007669"/>
    <property type="project" value="TreeGrafter"/>
</dbReference>
<dbReference type="NCBIfam" id="TIGR00878">
    <property type="entry name" value="purM"/>
    <property type="match status" value="1"/>
</dbReference>
<comment type="catalytic activity">
    <reaction evidence="14">
        <text>2-formamido-N(1)-(5-O-phospho-beta-D-ribosyl)acetamidine + ATP = 5-amino-1-(5-phospho-beta-D-ribosyl)imidazole + ADP + phosphate + H(+)</text>
        <dbReference type="Rhea" id="RHEA:23032"/>
        <dbReference type="ChEBI" id="CHEBI:15378"/>
        <dbReference type="ChEBI" id="CHEBI:30616"/>
        <dbReference type="ChEBI" id="CHEBI:43474"/>
        <dbReference type="ChEBI" id="CHEBI:137981"/>
        <dbReference type="ChEBI" id="CHEBI:147287"/>
        <dbReference type="ChEBI" id="CHEBI:456216"/>
        <dbReference type="EC" id="6.3.3.1"/>
    </reaction>
</comment>
<feature type="domain" description="PurM-like C-terminal" evidence="16">
    <location>
        <begin position="107"/>
        <end position="267"/>
    </location>
</feature>
<keyword evidence="18" id="KW-1185">Reference proteome</keyword>
<dbReference type="EMBL" id="AP024086">
    <property type="protein sequence ID" value="BCL60741.1"/>
    <property type="molecule type" value="Genomic_DNA"/>
</dbReference>
<dbReference type="PANTHER" id="PTHR10520:SF12">
    <property type="entry name" value="TRIFUNCTIONAL PURINE BIOSYNTHETIC PROTEIN ADENOSINE-3"/>
    <property type="match status" value="1"/>
</dbReference>
<evidence type="ECO:0000256" key="14">
    <source>
        <dbReference type="ARBA" id="ARBA00049057"/>
    </source>
</evidence>
<organism evidence="17 18">
    <name type="scientific">Desulfomarina profundi</name>
    <dbReference type="NCBI Taxonomy" id="2772557"/>
    <lineage>
        <taxon>Bacteria</taxon>
        <taxon>Pseudomonadati</taxon>
        <taxon>Thermodesulfobacteriota</taxon>
        <taxon>Desulfobulbia</taxon>
        <taxon>Desulfobulbales</taxon>
        <taxon>Desulfobulbaceae</taxon>
        <taxon>Desulfomarina</taxon>
    </lineage>
</organism>
<dbReference type="GO" id="GO:0006189">
    <property type="term" value="P:'de novo' IMP biosynthetic process"/>
    <property type="evidence" value="ECO:0007669"/>
    <property type="project" value="InterPro"/>
</dbReference>
<proteinExistence type="inferred from homology"/>
<gene>
    <name evidence="17" type="primary">purM</name>
    <name evidence="17" type="ORF">DGMP_14340</name>
</gene>
<dbReference type="InterPro" id="IPR010918">
    <property type="entry name" value="PurM-like_C_dom"/>
</dbReference>
<evidence type="ECO:0000256" key="12">
    <source>
        <dbReference type="ARBA" id="ARBA00032931"/>
    </source>
</evidence>
<dbReference type="FunFam" id="3.90.650.10:FF:000011">
    <property type="entry name" value="Phosphoribosylformylglycinamidine cyclo-ligase"/>
    <property type="match status" value="1"/>
</dbReference>
<evidence type="ECO:0000256" key="13">
    <source>
        <dbReference type="ARBA" id="ARBA00033093"/>
    </source>
</evidence>
<dbReference type="EC" id="6.3.3.1" evidence="4"/>
<evidence type="ECO:0000256" key="4">
    <source>
        <dbReference type="ARBA" id="ARBA00013047"/>
    </source>
</evidence>
<evidence type="ECO:0000256" key="9">
    <source>
        <dbReference type="ARBA" id="ARBA00022755"/>
    </source>
</evidence>
<protein>
    <recommendedName>
        <fullName evidence="5">Phosphoribosylformylglycinamidine cyclo-ligase</fullName>
        <ecNumber evidence="4">6.3.3.1</ecNumber>
    </recommendedName>
    <alternativeName>
        <fullName evidence="12">AIR synthase</fullName>
    </alternativeName>
    <alternativeName>
        <fullName evidence="13">AIRS</fullName>
    </alternativeName>
    <alternativeName>
        <fullName evidence="11">Phosphoribosyl-aminoimidazole synthetase</fullName>
    </alternativeName>
</protein>
<dbReference type="GO" id="GO:0005524">
    <property type="term" value="F:ATP binding"/>
    <property type="evidence" value="ECO:0007669"/>
    <property type="project" value="UniProtKB-KW"/>
</dbReference>
<evidence type="ECO:0000256" key="8">
    <source>
        <dbReference type="ARBA" id="ARBA00022741"/>
    </source>
</evidence>
<evidence type="ECO:0000256" key="11">
    <source>
        <dbReference type="ARBA" id="ARBA00031908"/>
    </source>
</evidence>
<dbReference type="Pfam" id="PF00586">
    <property type="entry name" value="AIRS"/>
    <property type="match status" value="1"/>
</dbReference>
<dbReference type="Pfam" id="PF02769">
    <property type="entry name" value="AIRS_C"/>
    <property type="match status" value="1"/>
</dbReference>
<accession>A0A8D5JR61</accession>
<evidence type="ECO:0000313" key="17">
    <source>
        <dbReference type="EMBL" id="BCL60741.1"/>
    </source>
</evidence>
<keyword evidence="8" id="KW-0547">Nucleotide-binding</keyword>
<evidence type="ECO:0000256" key="5">
    <source>
        <dbReference type="ARBA" id="ARBA00020367"/>
    </source>
</evidence>
<evidence type="ECO:0000256" key="7">
    <source>
        <dbReference type="ARBA" id="ARBA00022598"/>
    </source>
</evidence>
<name>A0A8D5JR61_9BACT</name>
<keyword evidence="10" id="KW-0067">ATP-binding</keyword>
<dbReference type="InterPro" id="IPR004733">
    <property type="entry name" value="PurM_cligase"/>
</dbReference>
<dbReference type="CDD" id="cd02196">
    <property type="entry name" value="PurM"/>
    <property type="match status" value="1"/>
</dbReference>
<evidence type="ECO:0000256" key="6">
    <source>
        <dbReference type="ARBA" id="ARBA00022490"/>
    </source>
</evidence>
<evidence type="ECO:0000256" key="2">
    <source>
        <dbReference type="ARBA" id="ARBA00004686"/>
    </source>
</evidence>
<comment type="subcellular location">
    <subcellularLocation>
        <location evidence="1">Cytoplasm</location>
    </subcellularLocation>
</comment>
<keyword evidence="6" id="KW-0963">Cytoplasm</keyword>
<evidence type="ECO:0000313" key="18">
    <source>
        <dbReference type="Proteomes" id="UP000826725"/>
    </source>
</evidence>
<dbReference type="InterPro" id="IPR016188">
    <property type="entry name" value="PurM-like_N"/>
</dbReference>
<feature type="domain" description="PurM-like N-terminal" evidence="15">
    <location>
        <begin position="8"/>
        <end position="94"/>
    </location>
</feature>
<dbReference type="GO" id="GO:0004641">
    <property type="term" value="F:phosphoribosylformylglycinamidine cyclo-ligase activity"/>
    <property type="evidence" value="ECO:0007669"/>
    <property type="project" value="UniProtKB-EC"/>
</dbReference>
<dbReference type="KEGG" id="dbk:DGMP_14340"/>
<evidence type="ECO:0000259" key="16">
    <source>
        <dbReference type="Pfam" id="PF02769"/>
    </source>
</evidence>
<keyword evidence="9" id="KW-0658">Purine biosynthesis</keyword>
<comment type="pathway">
    <text evidence="2">Purine metabolism; IMP biosynthesis via de novo pathway; 5-amino-1-(5-phospho-D-ribosyl)imidazole from N(2)-formyl-N(1)-(5-phospho-D-ribosyl)glycinamide: step 2/2.</text>
</comment>
<comment type="similarity">
    <text evidence="3">Belongs to the AIR synthase family.</text>
</comment>
<dbReference type="Proteomes" id="UP000826725">
    <property type="component" value="Chromosome"/>
</dbReference>
<evidence type="ECO:0000256" key="10">
    <source>
        <dbReference type="ARBA" id="ARBA00022840"/>
    </source>
</evidence>
<dbReference type="GO" id="GO:0046084">
    <property type="term" value="P:adenine biosynthetic process"/>
    <property type="evidence" value="ECO:0007669"/>
    <property type="project" value="TreeGrafter"/>
</dbReference>
<evidence type="ECO:0000259" key="15">
    <source>
        <dbReference type="Pfam" id="PF00586"/>
    </source>
</evidence>
<dbReference type="GO" id="GO:0005829">
    <property type="term" value="C:cytosol"/>
    <property type="evidence" value="ECO:0007669"/>
    <property type="project" value="TreeGrafter"/>
</dbReference>
<sequence>MAIAHLCGKHDTIGIDLVAMCVNDLIVGGATPLSFLDYFAVGKLDLGIAKEVIKGIAEGCIQSKCSLVGGETAEMPGLYREKDYDLAGFVTGIVERDEIIDGSDISSGNVIIGLRSSGLHSNGYSLVRKICFSDHGFSVEDYREELACTLGEELLKPTRIYVQPVLNVLKNYQLNGMVHNTGGGFYDNIPRILPKGCKAVIDTGSWTPQPIFQFLEKMGDIPREEMYRTFNMGIGLLIIVNEEMVSDICHHFEAVGEEPVVIGKIISLGEQETAQVELV</sequence>
<dbReference type="PANTHER" id="PTHR10520">
    <property type="entry name" value="TRIFUNCTIONAL PURINE BIOSYNTHETIC PROTEIN ADENOSINE-3-RELATED"/>
    <property type="match status" value="1"/>
</dbReference>
<evidence type="ECO:0000256" key="3">
    <source>
        <dbReference type="ARBA" id="ARBA00010280"/>
    </source>
</evidence>
<dbReference type="AlphaFoldDB" id="A0A8D5JR61"/>
<reference evidence="17" key="1">
    <citation type="submission" date="2020-09" db="EMBL/GenBank/DDBJ databases">
        <title>Desulfogranum mesoprofundum gen. nov., sp. nov., a novel mesophilic, sulfate-reducing chemolithoautotroph isolated from a deep-sea hydrothermal vent chimney in the Suiyo Seamount.</title>
        <authorList>
            <person name="Hashimoto Y."/>
            <person name="Nakagawa S."/>
        </authorList>
    </citation>
    <scope>NUCLEOTIDE SEQUENCE</scope>
    <source>
        <strain evidence="17">KT2</strain>
    </source>
</reference>
<keyword evidence="7" id="KW-0436">Ligase</keyword>